<organism evidence="2 3">
    <name type="scientific">Globodera pallida</name>
    <name type="common">Potato cyst nematode worm</name>
    <name type="synonym">Heterodera pallida</name>
    <dbReference type="NCBI Taxonomy" id="36090"/>
    <lineage>
        <taxon>Eukaryota</taxon>
        <taxon>Metazoa</taxon>
        <taxon>Ecdysozoa</taxon>
        <taxon>Nematoda</taxon>
        <taxon>Chromadorea</taxon>
        <taxon>Rhabditida</taxon>
        <taxon>Tylenchina</taxon>
        <taxon>Tylenchomorpha</taxon>
        <taxon>Tylenchoidea</taxon>
        <taxon>Heteroderidae</taxon>
        <taxon>Heteroderinae</taxon>
        <taxon>Globodera</taxon>
    </lineage>
</organism>
<evidence type="ECO:0000313" key="3">
    <source>
        <dbReference type="WBParaSite" id="GPLIN_001302700"/>
    </source>
</evidence>
<dbReference type="WBParaSite" id="GPLIN_001302700">
    <property type="protein sequence ID" value="GPLIN_001302700"/>
    <property type="gene ID" value="GPLIN_001302700"/>
</dbReference>
<dbReference type="AlphaFoldDB" id="A0A183CJH1"/>
<evidence type="ECO:0000256" key="1">
    <source>
        <dbReference type="SAM" id="MobiDB-lite"/>
    </source>
</evidence>
<feature type="compositionally biased region" description="Basic and acidic residues" evidence="1">
    <location>
        <begin position="90"/>
        <end position="146"/>
    </location>
</feature>
<accession>A0A183CJH1</accession>
<evidence type="ECO:0000313" key="2">
    <source>
        <dbReference type="Proteomes" id="UP000050741"/>
    </source>
</evidence>
<feature type="region of interest" description="Disordered" evidence="1">
    <location>
        <begin position="1"/>
        <end position="146"/>
    </location>
</feature>
<reference evidence="3" key="2">
    <citation type="submission" date="2016-06" db="UniProtKB">
        <authorList>
            <consortium name="WormBaseParasite"/>
        </authorList>
    </citation>
    <scope>IDENTIFICATION</scope>
</reference>
<protein>
    <submittedName>
        <fullName evidence="3">Uncharacterized protein</fullName>
    </submittedName>
</protein>
<sequence length="146" mass="16363">MSGGTTQKGANLKQEEDISQSQDDGELSHLPETLNSPSGGNRKVPKNCWKKRRLLPWRDGRRGGDEPFGRTDLPRGHRRGGGRMSVSDNANRKNGAETERLLSHKGPKEGKALKGTREDEGTDRTTPDEDSRETGNNDQQQHRDYW</sequence>
<dbReference type="Proteomes" id="UP000050741">
    <property type="component" value="Unassembled WGS sequence"/>
</dbReference>
<feature type="compositionally biased region" description="Basic residues" evidence="1">
    <location>
        <begin position="43"/>
        <end position="55"/>
    </location>
</feature>
<proteinExistence type="predicted"/>
<feature type="compositionally biased region" description="Basic and acidic residues" evidence="1">
    <location>
        <begin position="56"/>
        <end position="75"/>
    </location>
</feature>
<reference evidence="2" key="1">
    <citation type="submission" date="2014-05" db="EMBL/GenBank/DDBJ databases">
        <title>The genome and life-stage specific transcriptomes of Globodera pallida elucidate key aspects of plant parasitism by a cyst nematode.</title>
        <authorList>
            <person name="Cotton J.A."/>
            <person name="Lilley C.J."/>
            <person name="Jones L.M."/>
            <person name="Kikuchi T."/>
            <person name="Reid A.J."/>
            <person name="Thorpe P."/>
            <person name="Tsai I.J."/>
            <person name="Beasley H."/>
            <person name="Blok V."/>
            <person name="Cock P.J.A."/>
            <person name="Van den Akker S.E."/>
            <person name="Holroyd N."/>
            <person name="Hunt M."/>
            <person name="Mantelin S."/>
            <person name="Naghra H."/>
            <person name="Pain A."/>
            <person name="Palomares-Rius J.E."/>
            <person name="Zarowiecki M."/>
            <person name="Berriman M."/>
            <person name="Jones J.T."/>
            <person name="Urwin P.E."/>
        </authorList>
    </citation>
    <scope>NUCLEOTIDE SEQUENCE [LARGE SCALE GENOMIC DNA]</scope>
    <source>
        <strain evidence="2">Lindley</strain>
    </source>
</reference>
<name>A0A183CJH1_GLOPA</name>
<keyword evidence="2" id="KW-1185">Reference proteome</keyword>